<evidence type="ECO:0000256" key="4">
    <source>
        <dbReference type="ARBA" id="ARBA00022989"/>
    </source>
</evidence>
<evidence type="ECO:0000256" key="8">
    <source>
        <dbReference type="RuleBase" id="RU000461"/>
    </source>
</evidence>
<evidence type="ECO:0000256" key="1">
    <source>
        <dbReference type="ARBA" id="ARBA00004167"/>
    </source>
</evidence>
<dbReference type="PRINTS" id="PR00463">
    <property type="entry name" value="EP450I"/>
</dbReference>
<keyword evidence="4" id="KW-0472">Membrane</keyword>
<dbReference type="PANTHER" id="PTHR24286">
    <property type="entry name" value="CYTOCHROME P450 26"/>
    <property type="match status" value="1"/>
</dbReference>
<proteinExistence type="inferred from homology"/>
<dbReference type="GO" id="GO:0016020">
    <property type="term" value="C:membrane"/>
    <property type="evidence" value="ECO:0007669"/>
    <property type="project" value="UniProtKB-SubCell"/>
</dbReference>
<evidence type="ECO:0000256" key="5">
    <source>
        <dbReference type="ARBA" id="ARBA00023002"/>
    </source>
</evidence>
<evidence type="ECO:0008006" key="11">
    <source>
        <dbReference type="Google" id="ProtNLM"/>
    </source>
</evidence>
<accession>A0AA89BDD7</accession>
<evidence type="ECO:0000256" key="2">
    <source>
        <dbReference type="ARBA" id="ARBA00022692"/>
    </source>
</evidence>
<evidence type="ECO:0000256" key="7">
    <source>
        <dbReference type="PIRSR" id="PIRSR602401-1"/>
    </source>
</evidence>
<dbReference type="GO" id="GO:0010268">
    <property type="term" value="P:brassinosteroid homeostasis"/>
    <property type="evidence" value="ECO:0007669"/>
    <property type="project" value="TreeGrafter"/>
</dbReference>
<evidence type="ECO:0000256" key="3">
    <source>
        <dbReference type="ARBA" id="ARBA00022723"/>
    </source>
</evidence>
<gene>
    <name evidence="9" type="ORF">RJ639_031556</name>
</gene>
<organism evidence="9 10">
    <name type="scientific">Escallonia herrerae</name>
    <dbReference type="NCBI Taxonomy" id="1293975"/>
    <lineage>
        <taxon>Eukaryota</taxon>
        <taxon>Viridiplantae</taxon>
        <taxon>Streptophyta</taxon>
        <taxon>Embryophyta</taxon>
        <taxon>Tracheophyta</taxon>
        <taxon>Spermatophyta</taxon>
        <taxon>Magnoliopsida</taxon>
        <taxon>eudicotyledons</taxon>
        <taxon>Gunneridae</taxon>
        <taxon>Pentapetalae</taxon>
        <taxon>asterids</taxon>
        <taxon>campanulids</taxon>
        <taxon>Escalloniales</taxon>
        <taxon>Escalloniaceae</taxon>
        <taxon>Escallonia</taxon>
    </lineage>
</organism>
<dbReference type="GO" id="GO:0016125">
    <property type="term" value="P:sterol metabolic process"/>
    <property type="evidence" value="ECO:0007669"/>
    <property type="project" value="TreeGrafter"/>
</dbReference>
<comment type="cofactor">
    <cofactor evidence="7">
        <name>heme</name>
        <dbReference type="ChEBI" id="CHEBI:30413"/>
    </cofactor>
</comment>
<dbReference type="InterPro" id="IPR017972">
    <property type="entry name" value="Cyt_P450_CS"/>
</dbReference>
<dbReference type="Gene3D" id="1.10.630.10">
    <property type="entry name" value="Cytochrome P450"/>
    <property type="match status" value="2"/>
</dbReference>
<dbReference type="EMBL" id="JAVXUP010000141">
    <property type="protein sequence ID" value="KAK3036688.1"/>
    <property type="molecule type" value="Genomic_DNA"/>
</dbReference>
<dbReference type="InterPro" id="IPR001128">
    <property type="entry name" value="Cyt_P450"/>
</dbReference>
<keyword evidence="3 7" id="KW-0479">Metal-binding</keyword>
<dbReference type="GO" id="GO:0020037">
    <property type="term" value="F:heme binding"/>
    <property type="evidence" value="ECO:0007669"/>
    <property type="project" value="InterPro"/>
</dbReference>
<keyword evidence="4" id="KW-1133">Transmembrane helix</keyword>
<dbReference type="Pfam" id="PF00067">
    <property type="entry name" value="p450"/>
    <property type="match status" value="1"/>
</dbReference>
<dbReference type="SUPFAM" id="SSF48264">
    <property type="entry name" value="Cytochrome P450"/>
    <property type="match status" value="1"/>
</dbReference>
<dbReference type="GO" id="GO:0016132">
    <property type="term" value="P:brassinosteroid biosynthetic process"/>
    <property type="evidence" value="ECO:0007669"/>
    <property type="project" value="TreeGrafter"/>
</dbReference>
<keyword evidence="6 7" id="KW-0408">Iron</keyword>
<dbReference type="GO" id="GO:0005506">
    <property type="term" value="F:iron ion binding"/>
    <property type="evidence" value="ECO:0007669"/>
    <property type="project" value="InterPro"/>
</dbReference>
<dbReference type="InterPro" id="IPR036396">
    <property type="entry name" value="Cyt_P450_sf"/>
</dbReference>
<keyword evidence="2" id="KW-0812">Transmembrane</keyword>
<reference evidence="9" key="1">
    <citation type="submission" date="2022-12" db="EMBL/GenBank/DDBJ databases">
        <title>Draft genome assemblies for two species of Escallonia (Escalloniales).</title>
        <authorList>
            <person name="Chanderbali A."/>
            <person name="Dervinis C."/>
            <person name="Anghel I."/>
            <person name="Soltis D."/>
            <person name="Soltis P."/>
            <person name="Zapata F."/>
        </authorList>
    </citation>
    <scope>NUCLEOTIDE SEQUENCE</scope>
    <source>
        <strain evidence="9">UCBG64.0493</strain>
        <tissue evidence="9">Leaf</tissue>
    </source>
</reference>
<dbReference type="PRINTS" id="PR00385">
    <property type="entry name" value="P450"/>
</dbReference>
<dbReference type="GO" id="GO:0016705">
    <property type="term" value="F:oxidoreductase activity, acting on paired donors, with incorporation or reduction of molecular oxygen"/>
    <property type="evidence" value="ECO:0007669"/>
    <property type="project" value="InterPro"/>
</dbReference>
<dbReference type="InterPro" id="IPR002401">
    <property type="entry name" value="Cyt_P450_E_grp-I"/>
</dbReference>
<evidence type="ECO:0000313" key="9">
    <source>
        <dbReference type="EMBL" id="KAK3036688.1"/>
    </source>
</evidence>
<dbReference type="Proteomes" id="UP001188597">
    <property type="component" value="Unassembled WGS sequence"/>
</dbReference>
<evidence type="ECO:0000256" key="6">
    <source>
        <dbReference type="ARBA" id="ARBA00023004"/>
    </source>
</evidence>
<keyword evidence="10" id="KW-1185">Reference proteome</keyword>
<dbReference type="AlphaFoldDB" id="A0AA89BDD7"/>
<protein>
    <recommendedName>
        <fullName evidence="11">Cytochrome P450</fullName>
    </recommendedName>
</protein>
<dbReference type="PROSITE" id="PS00086">
    <property type="entry name" value="CYTOCHROME_P450"/>
    <property type="match status" value="1"/>
</dbReference>
<comment type="subcellular location">
    <subcellularLocation>
        <location evidence="1">Membrane</location>
        <topology evidence="1">Single-pass membrane protein</topology>
    </subcellularLocation>
</comment>
<evidence type="ECO:0000313" key="10">
    <source>
        <dbReference type="Proteomes" id="UP001188597"/>
    </source>
</evidence>
<comment type="similarity">
    <text evidence="8">Belongs to the cytochrome P450 family.</text>
</comment>
<feature type="binding site" description="axial binding residue" evidence="7">
    <location>
        <position position="437"/>
    </location>
    <ligand>
        <name>heme</name>
        <dbReference type="ChEBI" id="CHEBI:30413"/>
    </ligand>
    <ligandPart>
        <name>Fe</name>
        <dbReference type="ChEBI" id="CHEBI:18248"/>
    </ligandPart>
</feature>
<dbReference type="PANTHER" id="PTHR24286:SF12">
    <property type="entry name" value="CYTOCHROME P450 FAMILY PROTEIN, EXPRESSED"/>
    <property type="match status" value="1"/>
</dbReference>
<keyword evidence="5 8" id="KW-0560">Oxidoreductase</keyword>
<comment type="caution">
    <text evidence="9">The sequence shown here is derived from an EMBL/GenBank/DDBJ whole genome shotgun (WGS) entry which is preliminary data.</text>
</comment>
<keyword evidence="8" id="KW-0503">Monooxygenase</keyword>
<sequence>MRCSASGTKLPPGRMGVPFFGEMPNFLWYFKHLRRPDDYINSKRHKYGETPGLYKSHLFGSPVIIACSPSLNKFVLQSDANFIRQWPTAKIFGINSLICAQGQAHTRIKSFLLRAINRPDALRQMAVMLQPRVISTLQSWSQKGTITACKEAEKAFCGQSGLCILIRTAELPGFVAIHAFSLGALSAIDESSPVTFANIAKHFAGFEPGPVLDTLDELFKGVMHGFRAYPLDFPGTAYHHAIQCHTKVWEIFRVELEKRKNNPDGAKARNDLMDGLMELKDDEGKRLRDVEVLDNIISLVVGGYESTSLSMMWAIYLLAKNPAVLQKLREENMNLSKNNNEALITAEDVAKLTYTKKVVEETIRVANIAFLVFRTATKDVEYKGYTIPKGWKVVLWLRYLHTDPENFEDPMCFNPDRWNGSVKPEAFQVFGGGSRICAGNMLVRLQLAIFLHHLAIAYKWDLVNPNAKMMYLPFHKPEDGVELTFSKL</sequence>
<keyword evidence="7 8" id="KW-0349">Heme</keyword>
<dbReference type="GO" id="GO:0004497">
    <property type="term" value="F:monooxygenase activity"/>
    <property type="evidence" value="ECO:0007669"/>
    <property type="project" value="UniProtKB-KW"/>
</dbReference>
<name>A0AA89BDD7_9ASTE</name>